<feature type="compositionally biased region" description="Polar residues" evidence="1">
    <location>
        <begin position="701"/>
        <end position="712"/>
    </location>
</feature>
<feature type="compositionally biased region" description="Pro residues" evidence="1">
    <location>
        <begin position="367"/>
        <end position="385"/>
    </location>
</feature>
<protein>
    <submittedName>
        <fullName evidence="3">Uncharacterized protein</fullName>
    </submittedName>
</protein>
<feature type="compositionally biased region" description="Low complexity" evidence="1">
    <location>
        <begin position="720"/>
        <end position="752"/>
    </location>
</feature>
<feature type="compositionally biased region" description="Low complexity" evidence="1">
    <location>
        <begin position="117"/>
        <end position="143"/>
    </location>
</feature>
<accession>A0ABM5F832</accession>
<feature type="compositionally biased region" description="Basic residues" evidence="1">
    <location>
        <begin position="270"/>
        <end position="286"/>
    </location>
</feature>
<feature type="compositionally biased region" description="Pro residues" evidence="1">
    <location>
        <begin position="183"/>
        <end position="192"/>
    </location>
</feature>
<feature type="compositionally biased region" description="Basic residues" evidence="1">
    <location>
        <begin position="105"/>
        <end position="116"/>
    </location>
</feature>
<reference evidence="2" key="1">
    <citation type="submission" date="2025-05" db="UniProtKB">
        <authorList>
            <consortium name="RefSeq"/>
        </authorList>
    </citation>
    <scope>NUCLEOTIDE SEQUENCE [LARGE SCALE GENOMIC DNA]</scope>
</reference>
<dbReference type="Proteomes" id="UP001652642">
    <property type="component" value="Chromosome 1"/>
</dbReference>
<sequence length="777" mass="86252">MSAKKGPFRRCSACSGKLPFQDHHSLCLFCLGETHSPATCKHCKEFTKATLKSRQQRLKYFLWNRTLSASQPSDMESVQSVSTVRSEVTLVSSSPPSTSKEVSKKSSKGKSKKLPAGKKSSSEVPSSSSSAPTKKGSSKPAPKAKAKTKEITLVVPPVSASVPSPFLEESSRDRDSVSDLGAPIPPRQPPPVDLGKSPTVSQLDKLVAGAESVPLSPILTGRTTRSPSLLSESGRSVSPRPPRGRPTQPIEEPVPRRPPSHSADDEPLPKKPRRRHKHRRGHRRRRDSSPSDSDYSRGRKRPHRRRRRRDSSTESSSTSRERRHRRKRTKYSYSSSSRSRSPRRSPLPKRPVDKGSKKPSAPKDAPVVPPDAPLQPQDGIPPCPKTAPSGSGIPPPPSSYPSEEDHAKEDSSDVEDDNESEVSLDVPIPGEPLPPEAANLKPSSPSEDFSSYTQMVARMAQALKLAVEQSPRREENLIFGDIEAERTHPVSLSFIPELMDLIKEFWEHPANATTISKRTENLYRIHGENTSFLLLHPAPNSLIVESSSTKTPAKGHPTPTNKEGRKLEILARRMYSMTTFTLRAVNYLVAMGAYQKQLWSRVLPALQTAPEDIRQLCLDTHAEALTVSKYQRLAARHVAEATSKNFASLITLRRHAWLRSANIVEDIKTRVENLPFDASGLFSQNTDENLESLHKSKKTAKSYSVQPQTKQFKPQWRPKYTSPSYQQPSTSTYRSYGGTSSQRPPQAPSSSSVAFRPQPPRRKQSFKTSARKQKQYL</sequence>
<gene>
    <name evidence="3" type="primary">LOC140703064</name>
</gene>
<dbReference type="Gene3D" id="1.10.287.3160">
    <property type="match status" value="1"/>
</dbReference>
<evidence type="ECO:0000313" key="3">
    <source>
        <dbReference type="RefSeq" id="XP_072841558.1"/>
    </source>
</evidence>
<feature type="compositionally biased region" description="Low complexity" evidence="1">
    <location>
        <begin position="154"/>
        <end position="165"/>
    </location>
</feature>
<feature type="compositionally biased region" description="Basic residues" evidence="1">
    <location>
        <begin position="759"/>
        <end position="777"/>
    </location>
</feature>
<evidence type="ECO:0000256" key="1">
    <source>
        <dbReference type="SAM" id="MobiDB-lite"/>
    </source>
</evidence>
<name>A0ABM5F832_9SAUR</name>
<feature type="compositionally biased region" description="Basic residues" evidence="1">
    <location>
        <begin position="321"/>
        <end position="330"/>
    </location>
</feature>
<feature type="compositionally biased region" description="Acidic residues" evidence="1">
    <location>
        <begin position="412"/>
        <end position="422"/>
    </location>
</feature>
<reference evidence="3" key="2">
    <citation type="submission" date="2025-08" db="UniProtKB">
        <authorList>
            <consortium name="RefSeq"/>
        </authorList>
    </citation>
    <scope>IDENTIFICATION</scope>
</reference>
<feature type="region of interest" description="Disordered" evidence="1">
    <location>
        <begin position="87"/>
        <end position="449"/>
    </location>
</feature>
<feature type="region of interest" description="Disordered" evidence="1">
    <location>
        <begin position="693"/>
        <end position="777"/>
    </location>
</feature>
<evidence type="ECO:0000313" key="2">
    <source>
        <dbReference type="Proteomes" id="UP001652642"/>
    </source>
</evidence>
<feature type="compositionally biased region" description="Basic residues" evidence="1">
    <location>
        <begin position="298"/>
        <end position="309"/>
    </location>
</feature>
<proteinExistence type="predicted"/>
<organism evidence="2 3">
    <name type="scientific">Pogona vitticeps</name>
    <name type="common">central bearded dragon</name>
    <dbReference type="NCBI Taxonomy" id="103695"/>
    <lineage>
        <taxon>Eukaryota</taxon>
        <taxon>Metazoa</taxon>
        <taxon>Chordata</taxon>
        <taxon>Craniata</taxon>
        <taxon>Vertebrata</taxon>
        <taxon>Euteleostomi</taxon>
        <taxon>Lepidosauria</taxon>
        <taxon>Squamata</taxon>
        <taxon>Bifurcata</taxon>
        <taxon>Unidentata</taxon>
        <taxon>Episquamata</taxon>
        <taxon>Toxicofera</taxon>
        <taxon>Iguania</taxon>
        <taxon>Acrodonta</taxon>
        <taxon>Agamidae</taxon>
        <taxon>Amphibolurinae</taxon>
        <taxon>Pogona</taxon>
    </lineage>
</organism>
<dbReference type="GeneID" id="140703064"/>
<feature type="compositionally biased region" description="Polar residues" evidence="1">
    <location>
        <begin position="221"/>
        <end position="230"/>
    </location>
</feature>
<keyword evidence="2" id="KW-1185">Reference proteome</keyword>
<feature type="compositionally biased region" description="Low complexity" evidence="1">
    <location>
        <begin position="87"/>
        <end position="100"/>
    </location>
</feature>
<dbReference type="RefSeq" id="XP_072841558.1">
    <property type="nucleotide sequence ID" value="XM_072985457.1"/>
</dbReference>